<proteinExistence type="predicted"/>
<dbReference type="AlphaFoldDB" id="A0A6I6JXB0"/>
<dbReference type="Proteomes" id="UP000428260">
    <property type="component" value="Chromosome"/>
</dbReference>
<organism evidence="1 2">
    <name type="scientific">Maribellus comscasis</name>
    <dbReference type="NCBI Taxonomy" id="2681766"/>
    <lineage>
        <taxon>Bacteria</taxon>
        <taxon>Pseudomonadati</taxon>
        <taxon>Bacteroidota</taxon>
        <taxon>Bacteroidia</taxon>
        <taxon>Marinilabiliales</taxon>
        <taxon>Prolixibacteraceae</taxon>
        <taxon>Maribellus</taxon>
    </lineage>
</organism>
<dbReference type="InterPro" id="IPR041662">
    <property type="entry name" value="SusD-like_2"/>
</dbReference>
<evidence type="ECO:0000313" key="1">
    <source>
        <dbReference type="EMBL" id="QGY44772.1"/>
    </source>
</evidence>
<protein>
    <submittedName>
        <fullName evidence="1">SusD/RagB family nutrient-binding outer membrane lipoprotein</fullName>
    </submittedName>
</protein>
<dbReference type="Pfam" id="PF12771">
    <property type="entry name" value="SusD-like_2"/>
    <property type="match status" value="1"/>
</dbReference>
<reference evidence="1 2" key="1">
    <citation type="submission" date="2019-11" db="EMBL/GenBank/DDBJ databases">
        <authorList>
            <person name="Zheng R.K."/>
            <person name="Sun C.M."/>
        </authorList>
    </citation>
    <scope>NUCLEOTIDE SEQUENCE [LARGE SCALE GENOMIC DNA]</scope>
    <source>
        <strain evidence="1 2">WC007</strain>
    </source>
</reference>
<dbReference type="InterPro" id="IPR011990">
    <property type="entry name" value="TPR-like_helical_dom_sf"/>
</dbReference>
<dbReference type="SUPFAM" id="SSF48452">
    <property type="entry name" value="TPR-like"/>
    <property type="match status" value="1"/>
</dbReference>
<keyword evidence="1" id="KW-0449">Lipoprotein</keyword>
<name>A0A6I6JXB0_9BACT</name>
<keyword evidence="2" id="KW-1185">Reference proteome</keyword>
<sequence>MKNIKYIITRFSVLFLFLMHWGCENSLVEMNENPSAVTSIDDKFLFTSAVKSTIEESPGSYDLRMGSQYSHMYVSPSLGRQADRYEDYNDAVYNSTLTGKFTGPIKYINEIILLNEDEDGNPVNEVKLALVNILGVCNFARLTDLYGSIPYSEGGWGRKNILYPAYDSQEFIYNDMLDKLKNSIDVLKTANAEDAYPDFDPLYENDLTKWVRFANSLRLRLAMRSRFVDPSNSAEVISECLSEPLIETNEQNAQLEHEDGDIEELNNPWYNLYTVKEKWKMGELFVDWLKTTNDPRLPIFVEVNQDGEYYGIKNGLTDLDHGNAFSQSKYCYPAEALYAKDRPSYFLCADEVAFLKAEAALIGLGSGDANEFYQEGIQKAMEKWNVPEDQITAFLTDEAEASLSGSDEEKLEQISTQVWIALIPNFAEIFSNMRRTDYPVITQRGEDMAQGVTEGYFPKRLIYGTDELITNAENVANAIAQQGENKITTALWWDVD</sequence>
<dbReference type="Gene3D" id="1.25.40.390">
    <property type="match status" value="1"/>
</dbReference>
<dbReference type="EMBL" id="CP046401">
    <property type="protein sequence ID" value="QGY44772.1"/>
    <property type="molecule type" value="Genomic_DNA"/>
</dbReference>
<accession>A0A6I6JXB0</accession>
<evidence type="ECO:0000313" key="2">
    <source>
        <dbReference type="Proteomes" id="UP000428260"/>
    </source>
</evidence>
<dbReference type="RefSeq" id="WP_158867394.1">
    <property type="nucleotide sequence ID" value="NZ_CP046401.1"/>
</dbReference>
<dbReference type="KEGG" id="mcos:GM418_14170"/>
<gene>
    <name evidence="1" type="ORF">GM418_14170</name>
</gene>